<evidence type="ECO:0000313" key="1">
    <source>
        <dbReference type="EMBL" id="JAP93800.1"/>
    </source>
</evidence>
<feature type="non-terminal residue" evidence="1">
    <location>
        <position position="188"/>
    </location>
</feature>
<dbReference type="PANTHER" id="PTHR30087">
    <property type="entry name" value="INNER MEMBRANE PROTEIN"/>
    <property type="match status" value="1"/>
</dbReference>
<sequence length="188" mass="21126">TKQNIQYQIINTDQQVEKEDIIIISNRNLIQNCNSPFCYRLIPKDTQVLENFIKEPRIFVSACIMGKNCRYDGKTKQQAIKHLIPFTTYQIIQFCPEAEKLPTPRPAATIIIENSVKKVIQISTQLDVTNEFLLGANKALEICNNQGIIYAFLKKGSPSCGVMQTNIDGQRVSGSGFTTQLLSDNGII</sequence>
<gene>
    <name evidence="1" type="ORF">TPC1_13765</name>
</gene>
<dbReference type="EMBL" id="GDID01002806">
    <property type="protein sequence ID" value="JAP93800.1"/>
    <property type="molecule type" value="Transcribed_RNA"/>
</dbReference>
<name>A0A146KAE9_9EUKA</name>
<dbReference type="PANTHER" id="PTHR30087:SF1">
    <property type="entry name" value="HYPOTHETICAL CYTOSOLIC PROTEIN"/>
    <property type="match status" value="1"/>
</dbReference>
<organism evidence="1">
    <name type="scientific">Trepomonas sp. PC1</name>
    <dbReference type="NCBI Taxonomy" id="1076344"/>
    <lineage>
        <taxon>Eukaryota</taxon>
        <taxon>Metamonada</taxon>
        <taxon>Diplomonadida</taxon>
        <taxon>Hexamitidae</taxon>
        <taxon>Hexamitinae</taxon>
        <taxon>Trepomonas</taxon>
    </lineage>
</organism>
<protein>
    <submittedName>
        <fullName evidence="1">Uncharacterized protein</fullName>
    </submittedName>
</protein>
<dbReference type="InterPro" id="IPR007553">
    <property type="entry name" value="2-thiour_desulf"/>
</dbReference>
<reference evidence="1" key="1">
    <citation type="submission" date="2015-07" db="EMBL/GenBank/DDBJ databases">
        <title>Adaptation to a free-living lifestyle via gene acquisitions in the diplomonad Trepomonas sp. PC1.</title>
        <authorList>
            <person name="Xu F."/>
            <person name="Jerlstrom-Hultqvist J."/>
            <person name="Kolisko M."/>
            <person name="Simpson A.G.B."/>
            <person name="Roger A.J."/>
            <person name="Svard S.G."/>
            <person name="Andersson J.O."/>
        </authorList>
    </citation>
    <scope>NUCLEOTIDE SEQUENCE</scope>
    <source>
        <strain evidence="1">PC1</strain>
    </source>
</reference>
<proteinExistence type="predicted"/>
<dbReference type="AlphaFoldDB" id="A0A146KAE9"/>
<accession>A0A146KAE9</accession>
<dbReference type="Pfam" id="PF04463">
    <property type="entry name" value="2-thiour_desulf"/>
    <property type="match status" value="1"/>
</dbReference>
<feature type="non-terminal residue" evidence="1">
    <location>
        <position position="1"/>
    </location>
</feature>